<keyword evidence="7 9" id="KW-0472">Membrane</keyword>
<dbReference type="Proteomes" id="UP000515153">
    <property type="component" value="Chromosome V"/>
</dbReference>
<dbReference type="AlphaFoldDB" id="A0A6P8AWA9"/>
<comment type="subcellular location">
    <subcellularLocation>
        <location evidence="8">Endomembrane system</location>
        <topology evidence="8">Single-pass membrane protein</topology>
    </subcellularLocation>
    <subcellularLocation>
        <location evidence="1">Membrane</location>
        <topology evidence="1">Single-pass type II membrane protein</topology>
    </subcellularLocation>
</comment>
<gene>
    <name evidence="12" type="ORF">PgNI_08455</name>
</gene>
<evidence type="ECO:0000256" key="1">
    <source>
        <dbReference type="ARBA" id="ARBA00004606"/>
    </source>
</evidence>
<dbReference type="RefSeq" id="XP_030979208.1">
    <property type="nucleotide sequence ID" value="XM_031128452.1"/>
</dbReference>
<evidence type="ECO:0000256" key="8">
    <source>
        <dbReference type="ARBA" id="ARBA00037847"/>
    </source>
</evidence>
<accession>A0A6P8AWA9</accession>
<evidence type="ECO:0000256" key="3">
    <source>
        <dbReference type="ARBA" id="ARBA00022679"/>
    </source>
</evidence>
<dbReference type="Gene3D" id="3.90.550.50">
    <property type="match status" value="1"/>
</dbReference>
<reference evidence="12" key="2">
    <citation type="submission" date="2019-10" db="EMBL/GenBank/DDBJ databases">
        <authorList>
            <consortium name="NCBI Genome Project"/>
        </authorList>
    </citation>
    <scope>NUCLEOTIDE SEQUENCE</scope>
    <source>
        <strain evidence="12">NI907</strain>
    </source>
</reference>
<reference evidence="12" key="3">
    <citation type="submission" date="2025-08" db="UniProtKB">
        <authorList>
            <consortium name="RefSeq"/>
        </authorList>
    </citation>
    <scope>IDENTIFICATION</scope>
    <source>
        <strain evidence="12">NI907</strain>
    </source>
</reference>
<dbReference type="GO" id="GO:0016020">
    <property type="term" value="C:membrane"/>
    <property type="evidence" value="ECO:0007669"/>
    <property type="project" value="UniProtKB-SubCell"/>
</dbReference>
<sequence length="555" mass="63011">MGVLSPPLHRRLAMRNPFTRLNSFAKVCVGGVVILMLLVLALESDSSDFRRTWLRKKRPPVSSGTFKSAKTPLLELASNNSTPSWDAALSCNDDLDHLRTLKERYGLADEFEYYKRHVRVSREDIKRKSLTELKQTFAPESFRLVDTSIAYPEKQTCQEPLEVPVSSSPFPSTANLSDFMFGVSTTYARFTDPKTSPVKEWSYWLTDSAGGSNGGKLVLLLVNATREELTDAASQLGAVGIDADVFRADPDDIMAVRYMSLVPTMYKQPERVNKKWLVVCDDDTFFPSPHALVEKLGEMDPSQKLYVGTLSEDINNVQRHGSQAFGGAGVFISVPLARDISDLFFSCSTEEKINESNSGWGPQGDIILRKCIYENTATRLTNLWELWQIDLTGDPSGFYESGMRPLSLHHYRGGFWPVAHPFEYTKVSHLCGEDCMMQRFRTADDWVLSTSFSVVHYPQGMDDLNMRQLERTFAPAPDDKGWNFDYTFGPQRESLLRTGRKISWDLQESTLQRHANGRITVSQIYVRKQNDGRWVDEYERPMSRHDGVIELVWIS</sequence>
<dbReference type="PANTHER" id="PTHR10811">
    <property type="entry name" value="FRINGE-RELATED"/>
    <property type="match status" value="1"/>
</dbReference>
<keyword evidence="11" id="KW-1185">Reference proteome</keyword>
<feature type="transmembrane region" description="Helical" evidence="9">
    <location>
        <begin position="21"/>
        <end position="42"/>
    </location>
</feature>
<evidence type="ECO:0000259" key="10">
    <source>
        <dbReference type="Pfam" id="PF02434"/>
    </source>
</evidence>
<evidence type="ECO:0000313" key="12">
    <source>
        <dbReference type="RefSeq" id="XP_030979208.1"/>
    </source>
</evidence>
<keyword evidence="6 9" id="KW-1133">Transmembrane helix</keyword>
<proteinExistence type="predicted"/>
<dbReference type="GO" id="GO:0016757">
    <property type="term" value="F:glycosyltransferase activity"/>
    <property type="evidence" value="ECO:0007669"/>
    <property type="project" value="UniProtKB-KW"/>
</dbReference>
<evidence type="ECO:0000313" key="11">
    <source>
        <dbReference type="Proteomes" id="UP000515153"/>
    </source>
</evidence>
<protein>
    <recommendedName>
        <fullName evidence="10">Fringe-like glycosyltransferase domain-containing protein</fullName>
    </recommendedName>
</protein>
<dbReference type="FunFam" id="3.90.550.50:FF:000036">
    <property type="entry name" value="Putative glycosyltransferase family 31 protein"/>
    <property type="match status" value="1"/>
</dbReference>
<keyword evidence="4 9" id="KW-0812">Transmembrane</keyword>
<dbReference type="InterPro" id="IPR003378">
    <property type="entry name" value="Fringe-like_glycosylTrfase"/>
</dbReference>
<keyword evidence="5" id="KW-0735">Signal-anchor</keyword>
<dbReference type="OrthoDB" id="414175at2759"/>
<dbReference type="Pfam" id="PF02434">
    <property type="entry name" value="Fringe"/>
    <property type="match status" value="1"/>
</dbReference>
<reference evidence="11 12" key="1">
    <citation type="journal article" date="2019" name="Mol. Biol. Evol.">
        <title>Blast fungal genomes show frequent chromosomal changes, gene gains and losses, and effector gene turnover.</title>
        <authorList>
            <person name="Gomez Luciano L.B."/>
            <person name="Jason Tsai I."/>
            <person name="Chuma I."/>
            <person name="Tosa Y."/>
            <person name="Chen Y.H."/>
            <person name="Li J.Y."/>
            <person name="Li M.Y."/>
            <person name="Jade Lu M.Y."/>
            <person name="Nakayashiki H."/>
            <person name="Li W.H."/>
        </authorList>
    </citation>
    <scope>NUCLEOTIDE SEQUENCE [LARGE SCALE GENOMIC DNA]</scope>
    <source>
        <strain evidence="11 12">NI907</strain>
    </source>
</reference>
<keyword evidence="3" id="KW-0808">Transferase</keyword>
<keyword evidence="2" id="KW-0328">Glycosyltransferase</keyword>
<evidence type="ECO:0000256" key="5">
    <source>
        <dbReference type="ARBA" id="ARBA00022968"/>
    </source>
</evidence>
<name>A0A6P8AWA9_PYRGI</name>
<evidence type="ECO:0000256" key="2">
    <source>
        <dbReference type="ARBA" id="ARBA00022676"/>
    </source>
</evidence>
<evidence type="ECO:0000256" key="6">
    <source>
        <dbReference type="ARBA" id="ARBA00022989"/>
    </source>
</evidence>
<evidence type="ECO:0000256" key="7">
    <source>
        <dbReference type="ARBA" id="ARBA00023136"/>
    </source>
</evidence>
<feature type="domain" description="Fringe-like glycosyltransferase" evidence="10">
    <location>
        <begin position="271"/>
        <end position="349"/>
    </location>
</feature>
<evidence type="ECO:0000256" key="9">
    <source>
        <dbReference type="SAM" id="Phobius"/>
    </source>
</evidence>
<dbReference type="GeneID" id="41963360"/>
<dbReference type="KEGG" id="pgri:PgNI_08455"/>
<organism evidence="11 12">
    <name type="scientific">Pyricularia grisea</name>
    <name type="common">Crabgrass-specific blast fungus</name>
    <name type="synonym">Magnaporthe grisea</name>
    <dbReference type="NCBI Taxonomy" id="148305"/>
    <lineage>
        <taxon>Eukaryota</taxon>
        <taxon>Fungi</taxon>
        <taxon>Dikarya</taxon>
        <taxon>Ascomycota</taxon>
        <taxon>Pezizomycotina</taxon>
        <taxon>Sordariomycetes</taxon>
        <taxon>Sordariomycetidae</taxon>
        <taxon>Magnaporthales</taxon>
        <taxon>Pyriculariaceae</taxon>
        <taxon>Pyricularia</taxon>
    </lineage>
</organism>
<dbReference type="GO" id="GO:0012505">
    <property type="term" value="C:endomembrane system"/>
    <property type="evidence" value="ECO:0007669"/>
    <property type="project" value="UniProtKB-SubCell"/>
</dbReference>
<evidence type="ECO:0000256" key="4">
    <source>
        <dbReference type="ARBA" id="ARBA00022692"/>
    </source>
</evidence>